<proteinExistence type="predicted"/>
<keyword evidence="3" id="KW-1185">Reference proteome</keyword>
<organism evidence="2 3">
    <name type="scientific">Belliella filtrata</name>
    <dbReference type="NCBI Taxonomy" id="2923435"/>
    <lineage>
        <taxon>Bacteria</taxon>
        <taxon>Pseudomonadati</taxon>
        <taxon>Bacteroidota</taxon>
        <taxon>Cytophagia</taxon>
        <taxon>Cytophagales</taxon>
        <taxon>Cyclobacteriaceae</taxon>
        <taxon>Belliella</taxon>
    </lineage>
</organism>
<evidence type="ECO:0000313" key="2">
    <source>
        <dbReference type="EMBL" id="MCH7409800.1"/>
    </source>
</evidence>
<comment type="caution">
    <text evidence="2">The sequence shown here is derived from an EMBL/GenBank/DDBJ whole genome shotgun (WGS) entry which is preliminary data.</text>
</comment>
<reference evidence="2" key="1">
    <citation type="submission" date="2022-03" db="EMBL/GenBank/DDBJ databases">
        <title>De novo assembled genomes of Belliella spp. (Cyclobacteriaceae) strains.</title>
        <authorList>
            <person name="Szabo A."/>
            <person name="Korponai K."/>
            <person name="Felfoldi T."/>
        </authorList>
    </citation>
    <scope>NUCLEOTIDE SEQUENCE</scope>
    <source>
        <strain evidence="2">DSM 111904</strain>
    </source>
</reference>
<name>A0ABS9V0Q6_9BACT</name>
<gene>
    <name evidence="2" type="ORF">MM239_10375</name>
</gene>
<dbReference type="RefSeq" id="WP_241348147.1">
    <property type="nucleotide sequence ID" value="NZ_JAKZGP010000023.1"/>
</dbReference>
<keyword evidence="1" id="KW-0732">Signal</keyword>
<dbReference type="EMBL" id="JAKZGP010000023">
    <property type="protein sequence ID" value="MCH7409800.1"/>
    <property type="molecule type" value="Genomic_DNA"/>
</dbReference>
<protein>
    <recommendedName>
        <fullName evidence="4">MetA-pathway of phenol degradation</fullName>
    </recommendedName>
</protein>
<evidence type="ECO:0000256" key="1">
    <source>
        <dbReference type="SAM" id="SignalP"/>
    </source>
</evidence>
<feature type="signal peptide" evidence="1">
    <location>
        <begin position="1"/>
        <end position="23"/>
    </location>
</feature>
<sequence>MIDKAKYILLGIFLLISSIETHACEACGCALGGFNFGIIPQNEAHFIGIKYSQAHFYAEMMHAGQFEYSNDRYQRLDIMGRIAIRERLQLNIVLPYLYNDMVGSHEDETLRGLGDPIIMLNYKVLDQKGNPMESWLHNLWVGGGIKAPLADFEFSQTTQLINPNFQLGSGSWDFITMGNYTTMKNRWGLNIEGVYKINTANAIDYRFGNQYNVQGSIFYKPKAEKVLPIPMLGIYHESAGTHTFEGFYQVNSGGSATFAQAGVQVQFSKMMLHANYLLPISQSFNSDDHVHIESKGRFSVTMIAFIGKSNKKNVFNFD</sequence>
<dbReference type="Proteomes" id="UP001165489">
    <property type="component" value="Unassembled WGS sequence"/>
</dbReference>
<evidence type="ECO:0008006" key="4">
    <source>
        <dbReference type="Google" id="ProtNLM"/>
    </source>
</evidence>
<feature type="chain" id="PRO_5047292723" description="MetA-pathway of phenol degradation" evidence="1">
    <location>
        <begin position="24"/>
        <end position="318"/>
    </location>
</feature>
<accession>A0ABS9V0Q6</accession>
<evidence type="ECO:0000313" key="3">
    <source>
        <dbReference type="Proteomes" id="UP001165489"/>
    </source>
</evidence>